<feature type="non-terminal residue" evidence="1">
    <location>
        <position position="1"/>
    </location>
</feature>
<comment type="caution">
    <text evidence="1">The sequence shown here is derived from an EMBL/GenBank/DDBJ whole genome shotgun (WGS) entry which is preliminary data.</text>
</comment>
<reference evidence="1 2" key="1">
    <citation type="journal article" date="2014" name="Genome Biol. Evol.">
        <title>The secreted proteins of Achlya hypogyna and Thraustotheca clavata identify the ancestral oomycete secretome and reveal gene acquisitions by horizontal gene transfer.</title>
        <authorList>
            <person name="Misner I."/>
            <person name="Blouin N."/>
            <person name="Leonard G."/>
            <person name="Richards T.A."/>
            <person name="Lane C.E."/>
        </authorList>
    </citation>
    <scope>NUCLEOTIDE SEQUENCE [LARGE SCALE GENOMIC DNA]</scope>
    <source>
        <strain evidence="1 2">ATCC 34112</strain>
    </source>
</reference>
<dbReference type="AlphaFoldDB" id="A0A1V9YS26"/>
<protein>
    <submittedName>
        <fullName evidence="1">Uncharacterized protein</fullName>
    </submittedName>
</protein>
<keyword evidence="2" id="KW-1185">Reference proteome</keyword>
<evidence type="ECO:0000313" key="2">
    <source>
        <dbReference type="Proteomes" id="UP000243217"/>
    </source>
</evidence>
<organism evidence="1 2">
    <name type="scientific">Thraustotheca clavata</name>
    <dbReference type="NCBI Taxonomy" id="74557"/>
    <lineage>
        <taxon>Eukaryota</taxon>
        <taxon>Sar</taxon>
        <taxon>Stramenopiles</taxon>
        <taxon>Oomycota</taxon>
        <taxon>Saprolegniomycetes</taxon>
        <taxon>Saprolegniales</taxon>
        <taxon>Achlyaceae</taxon>
        <taxon>Thraustotheca</taxon>
    </lineage>
</organism>
<gene>
    <name evidence="1" type="ORF">THRCLA_22841</name>
</gene>
<evidence type="ECO:0000313" key="1">
    <source>
        <dbReference type="EMBL" id="OQR88565.1"/>
    </source>
</evidence>
<proteinExistence type="predicted"/>
<dbReference type="Proteomes" id="UP000243217">
    <property type="component" value="Unassembled WGS sequence"/>
</dbReference>
<feature type="non-terminal residue" evidence="1">
    <location>
        <position position="114"/>
    </location>
</feature>
<accession>A0A1V9YS26</accession>
<name>A0A1V9YS26_9STRA</name>
<sequence>PVPSAQRKVMLLFKTATAICQALPTASALLQSMLCAKRSHRVLSVACGQPRHQLQPLQAAPQLQVQPQLVAPQLQAHLRLPSQPLLLQLRPVQLRLLQLLPLLPQPQPSRLSVL</sequence>
<dbReference type="EMBL" id="JNBS01003132">
    <property type="protein sequence ID" value="OQR88565.1"/>
    <property type="molecule type" value="Genomic_DNA"/>
</dbReference>